<dbReference type="SUPFAM" id="SSF53850">
    <property type="entry name" value="Periplasmic binding protein-like II"/>
    <property type="match status" value="1"/>
</dbReference>
<dbReference type="EMBL" id="CP146256">
    <property type="protein sequence ID" value="XAH73742.1"/>
    <property type="molecule type" value="Genomic_DNA"/>
</dbReference>
<proteinExistence type="predicted"/>
<dbReference type="PANTHER" id="PTHR43649:SF12">
    <property type="entry name" value="DIACETYLCHITOBIOSE BINDING PROTEIN DASA"/>
    <property type="match status" value="1"/>
</dbReference>
<dbReference type="Proteomes" id="UP001451571">
    <property type="component" value="Chromosome"/>
</dbReference>
<reference evidence="2 3" key="1">
    <citation type="submission" date="2024-02" db="EMBL/GenBank/DDBJ databases">
        <title>Bacterial strain from lacustrine sediment.</title>
        <authorList>
            <person name="Petit C."/>
            <person name="Fadhlaoui K."/>
        </authorList>
    </citation>
    <scope>NUCLEOTIDE SEQUENCE [LARGE SCALE GENOMIC DNA]</scope>
    <source>
        <strain evidence="2 3">IPX-CK</strain>
    </source>
</reference>
<feature type="signal peptide" evidence="1">
    <location>
        <begin position="1"/>
        <end position="36"/>
    </location>
</feature>
<gene>
    <name evidence="2" type="ORF">V6984_19915</name>
</gene>
<dbReference type="RefSeq" id="WP_342757345.1">
    <property type="nucleotide sequence ID" value="NZ_CP146256.1"/>
</dbReference>
<organism evidence="2 3">
    <name type="scientific">Kineothrix sedimenti</name>
    <dbReference type="NCBI Taxonomy" id="3123317"/>
    <lineage>
        <taxon>Bacteria</taxon>
        <taxon>Bacillati</taxon>
        <taxon>Bacillota</taxon>
        <taxon>Clostridia</taxon>
        <taxon>Lachnospirales</taxon>
        <taxon>Lachnospiraceae</taxon>
        <taxon>Kineothrix</taxon>
    </lineage>
</organism>
<dbReference type="PANTHER" id="PTHR43649">
    <property type="entry name" value="ARABINOSE-BINDING PROTEIN-RELATED"/>
    <property type="match status" value="1"/>
</dbReference>
<keyword evidence="1" id="KW-0732">Signal</keyword>
<dbReference type="CDD" id="cd13585">
    <property type="entry name" value="PBP2_TMBP_like"/>
    <property type="match status" value="1"/>
</dbReference>
<accession>A0ABZ3EU44</accession>
<name>A0ABZ3EU44_9FIRM</name>
<sequence>MEYKQAKERWRYTMKVMKKLCALLLAVAMSASMLTACGSSSGSEEAAKGDEQVTVEFWTLALQPTYTDFIQGLIDKYEADNPNVKVNWQDLPYDAIEQKLLAATAGSNPPDVVNIWSQLALTLAGKGALLDLEAAATDEQKSIYIESMYNSAKLGDGVYAFPWYATPNVTVYNTELLAQAGITEIPATWDEAFAAAKDFKDKTGAYLITPSSMYHMLCYYDIPILTEDKTKAAFNNPEAVELLSRLVEYVNEGVIAPNKWDDWDNDRQQYANDKLGMLCSGPQTIARIRTESPEKYAVTDVAESIYGPWGYTGAAVMNLVVPANSKHQEEGIKFANYLSNDGNQLAFAKEASIFPTTKAAAADDYFKSDMDTVEGRTNYYASLSAQKSTDMTLGIPNDNAVKLEIDNLMDMLFASNMTPEDALAQCEQSVNQLLAENQ</sequence>
<keyword evidence="3" id="KW-1185">Reference proteome</keyword>
<dbReference type="Pfam" id="PF13416">
    <property type="entry name" value="SBP_bac_8"/>
    <property type="match status" value="1"/>
</dbReference>
<evidence type="ECO:0000256" key="1">
    <source>
        <dbReference type="SAM" id="SignalP"/>
    </source>
</evidence>
<protein>
    <submittedName>
        <fullName evidence="2">Sugar ABC transporter substrate-binding protein</fullName>
    </submittedName>
</protein>
<dbReference type="Gene3D" id="3.40.190.10">
    <property type="entry name" value="Periplasmic binding protein-like II"/>
    <property type="match status" value="1"/>
</dbReference>
<dbReference type="InterPro" id="IPR050490">
    <property type="entry name" value="Bact_solute-bd_prot1"/>
</dbReference>
<dbReference type="InterPro" id="IPR006059">
    <property type="entry name" value="SBP"/>
</dbReference>
<evidence type="ECO:0000313" key="3">
    <source>
        <dbReference type="Proteomes" id="UP001451571"/>
    </source>
</evidence>
<evidence type="ECO:0000313" key="2">
    <source>
        <dbReference type="EMBL" id="XAH73742.1"/>
    </source>
</evidence>
<feature type="chain" id="PRO_5045703243" evidence="1">
    <location>
        <begin position="37"/>
        <end position="438"/>
    </location>
</feature>